<organism evidence="2 3">
    <name type="scientific">Fischerella muscicola CCMEE 5323</name>
    <dbReference type="NCBI Taxonomy" id="2019572"/>
    <lineage>
        <taxon>Bacteria</taxon>
        <taxon>Bacillati</taxon>
        <taxon>Cyanobacteriota</taxon>
        <taxon>Cyanophyceae</taxon>
        <taxon>Nostocales</taxon>
        <taxon>Hapalosiphonaceae</taxon>
        <taxon>Fischerella</taxon>
    </lineage>
</organism>
<comment type="caution">
    <text evidence="2">The sequence shown here is derived from an EMBL/GenBank/DDBJ whole genome shotgun (WGS) entry which is preliminary data.</text>
</comment>
<sequence>MGEITYFISPVMELLFTNQYGLVKARTLCQRYFSNKPPRTPRTQRKERKEKIYLTELCCLINDIWLMVIDYQFIFYS</sequence>
<name>A0A2N6JUG2_FISMU</name>
<gene>
    <name evidence="2" type="ORF">CEN44_28725</name>
</gene>
<proteinExistence type="predicted"/>
<keyword evidence="3" id="KW-1185">Reference proteome</keyword>
<keyword evidence="1" id="KW-0472">Membrane</keyword>
<keyword evidence="1" id="KW-1133">Transmembrane helix</keyword>
<evidence type="ECO:0000313" key="2">
    <source>
        <dbReference type="EMBL" id="PLZ81258.1"/>
    </source>
</evidence>
<accession>A0A2N6JUG2</accession>
<evidence type="ECO:0000313" key="3">
    <source>
        <dbReference type="Proteomes" id="UP000235036"/>
    </source>
</evidence>
<dbReference type="Proteomes" id="UP000235036">
    <property type="component" value="Unassembled WGS sequence"/>
</dbReference>
<protein>
    <submittedName>
        <fullName evidence="2">Uncharacterized protein</fullName>
    </submittedName>
</protein>
<keyword evidence="1" id="KW-0812">Transmembrane</keyword>
<reference evidence="2 3" key="1">
    <citation type="submission" date="2017-08" db="EMBL/GenBank/DDBJ databases">
        <title>Genomes of Fischerella (Mastigocladus) sp. strains.</title>
        <authorList>
            <person name="Miller S.R."/>
        </authorList>
    </citation>
    <scope>NUCLEOTIDE SEQUENCE [LARGE SCALE GENOMIC DNA]</scope>
    <source>
        <strain evidence="2 3">CCMEE 5323</strain>
    </source>
</reference>
<evidence type="ECO:0000256" key="1">
    <source>
        <dbReference type="SAM" id="Phobius"/>
    </source>
</evidence>
<dbReference type="EMBL" id="NRQW01000724">
    <property type="protein sequence ID" value="PLZ81258.1"/>
    <property type="molecule type" value="Genomic_DNA"/>
</dbReference>
<feature type="transmembrane region" description="Helical" evidence="1">
    <location>
        <begin position="52"/>
        <end position="74"/>
    </location>
</feature>
<dbReference type="AlphaFoldDB" id="A0A2N6JUG2"/>